<dbReference type="Gene3D" id="3.30.470.20">
    <property type="entry name" value="ATP-grasp fold, B domain"/>
    <property type="match status" value="1"/>
</dbReference>
<dbReference type="Proteomes" id="UP000593970">
    <property type="component" value="Plasmid pUW774mp"/>
</dbReference>
<geneLocation type="plasmid" evidence="1 2">
    <name>pUW774mp</name>
</geneLocation>
<name>A0AA92JVU2_RALSL</name>
<keyword evidence="1" id="KW-0614">Plasmid</keyword>
<protein>
    <submittedName>
        <fullName evidence="1">Glutathione synthetase</fullName>
    </submittedName>
</protein>
<gene>
    <name evidence="1" type="ORF">HF909_19290</name>
</gene>
<sequence length="537" mass="59541">MNTADMHAPRCFVFGRGDVPIAFIGGGLILDSGEAENTFMFRCQDRFLVYTSLQGWASIVLVLDEDQRRHYERLLATLDARLQHLAEVHGVSPPRLPTPLYVQCDLRTLSLVATESLATVADVLAKRRERVFFLTNQVSPTTSRLLRELTGLLRALDVRVEFDAAACEQVSTLALEWHNKARFMAFQRDAPMSGGPPQPPTMVLAPDAFIGTQSWRELASNFARHGDLATPPSELFLKSSQDSSGNVSAVLSEAAYPEHTAVFAAEVRRWLLADGFDDERFVQELREECALPPSWEHVRLDDSTLAALRREQAQRRTHLPLIVQPVLRPPAGGSDRPASLGVSLFVEDGSRPHVVAIATQLYRDAQRRQFIGLSVDDRLLHDPSARAFAEQCKTMAQTLARHGYRGPVNFDACLGPDDRYWFVGDCNPRLTALYVPLAVRAWLRADGVQVSSVISFGYRGELVMQDVSRCIDVWSGAGLLFSRRQPRGMVILPNLARRNGHDAVAVNLDVAQAAAAFEGMRKLVPQAVPAHLQSIYG</sequence>
<dbReference type="AlphaFoldDB" id="A0AA92JVU2"/>
<evidence type="ECO:0000313" key="2">
    <source>
        <dbReference type="Proteomes" id="UP000593970"/>
    </source>
</evidence>
<proteinExistence type="predicted"/>
<evidence type="ECO:0000313" key="1">
    <source>
        <dbReference type="EMBL" id="QOK98608.1"/>
    </source>
</evidence>
<organism evidence="1 2">
    <name type="scientific">Ralstonia solanacearum</name>
    <name type="common">Pseudomonas solanacearum</name>
    <dbReference type="NCBI Taxonomy" id="305"/>
    <lineage>
        <taxon>Bacteria</taxon>
        <taxon>Pseudomonadati</taxon>
        <taxon>Pseudomonadota</taxon>
        <taxon>Betaproteobacteria</taxon>
        <taxon>Burkholderiales</taxon>
        <taxon>Burkholderiaceae</taxon>
        <taxon>Ralstonia</taxon>
        <taxon>Ralstonia solanacearum species complex</taxon>
    </lineage>
</organism>
<reference evidence="2" key="1">
    <citation type="submission" date="2020-04" db="EMBL/GenBank/DDBJ databases">
        <title>Ralstonia solanacearum UW576, UW763, UW773, and UW774.</title>
        <authorList>
            <person name="Steidl O."/>
            <person name="Truchon A."/>
            <person name="Allen C."/>
        </authorList>
    </citation>
    <scope>NUCLEOTIDE SEQUENCE [LARGE SCALE GENOMIC DNA]</scope>
    <source>
        <strain evidence="2">UW774</strain>
        <plasmid evidence="2">pUW774mp</plasmid>
    </source>
</reference>
<accession>A0AA92JVU2</accession>
<dbReference type="EMBL" id="CP051170">
    <property type="protein sequence ID" value="QOK98608.1"/>
    <property type="molecule type" value="Genomic_DNA"/>
</dbReference>